<proteinExistence type="predicted"/>
<keyword evidence="1" id="KW-0812">Transmembrane</keyword>
<evidence type="ECO:0000313" key="2">
    <source>
        <dbReference type="EMBL" id="KAF0030156.1"/>
    </source>
</evidence>
<evidence type="ECO:0000256" key="1">
    <source>
        <dbReference type="SAM" id="Phobius"/>
    </source>
</evidence>
<protein>
    <submittedName>
        <fullName evidence="2">Uncharacterized protein</fullName>
    </submittedName>
</protein>
<dbReference type="AlphaFoldDB" id="A0A6A4S4M8"/>
<evidence type="ECO:0000313" key="3">
    <source>
        <dbReference type="Proteomes" id="UP000438429"/>
    </source>
</evidence>
<dbReference type="Proteomes" id="UP000438429">
    <property type="component" value="Unassembled WGS sequence"/>
</dbReference>
<gene>
    <name evidence="2" type="ORF">F2P81_016887</name>
</gene>
<sequence length="122" mass="13537">MDYMDSGLRYTPNKDKDWDTSVQFLPASDNKKLEKKKGPGKVGAVIGVVIFAAVIALMTGLLVWHFHCKCHPQLPLSIHSSERILTQMLDEDKHRLCSIAVTVMNAVTKTANVNGAFWPSVL</sequence>
<comment type="caution">
    <text evidence="2">The sequence shown here is derived from an EMBL/GenBank/DDBJ whole genome shotgun (WGS) entry which is preliminary data.</text>
</comment>
<organism evidence="2 3">
    <name type="scientific">Scophthalmus maximus</name>
    <name type="common">Turbot</name>
    <name type="synonym">Psetta maxima</name>
    <dbReference type="NCBI Taxonomy" id="52904"/>
    <lineage>
        <taxon>Eukaryota</taxon>
        <taxon>Metazoa</taxon>
        <taxon>Chordata</taxon>
        <taxon>Craniata</taxon>
        <taxon>Vertebrata</taxon>
        <taxon>Euteleostomi</taxon>
        <taxon>Actinopterygii</taxon>
        <taxon>Neopterygii</taxon>
        <taxon>Teleostei</taxon>
        <taxon>Neoteleostei</taxon>
        <taxon>Acanthomorphata</taxon>
        <taxon>Carangaria</taxon>
        <taxon>Pleuronectiformes</taxon>
        <taxon>Pleuronectoidei</taxon>
        <taxon>Scophthalmidae</taxon>
        <taxon>Scophthalmus</taxon>
    </lineage>
</organism>
<keyword evidence="1" id="KW-0472">Membrane</keyword>
<reference evidence="2 3" key="1">
    <citation type="submission" date="2019-06" db="EMBL/GenBank/DDBJ databases">
        <title>Draft genomes of female and male turbot (Scophthalmus maximus).</title>
        <authorList>
            <person name="Xu H."/>
            <person name="Xu X.-W."/>
            <person name="Shao C."/>
            <person name="Chen S."/>
        </authorList>
    </citation>
    <scope>NUCLEOTIDE SEQUENCE [LARGE SCALE GENOMIC DNA]</scope>
    <source>
        <strain evidence="2">Ysfricsl-2016a</strain>
        <tissue evidence="2">Blood</tissue>
    </source>
</reference>
<keyword evidence="1" id="KW-1133">Transmembrane helix</keyword>
<name>A0A6A4S4M8_SCOMX</name>
<feature type="transmembrane region" description="Helical" evidence="1">
    <location>
        <begin position="42"/>
        <end position="66"/>
    </location>
</feature>
<accession>A0A6A4S4M8</accession>
<dbReference type="EMBL" id="VEVO01000015">
    <property type="protein sequence ID" value="KAF0030156.1"/>
    <property type="molecule type" value="Genomic_DNA"/>
</dbReference>